<organism evidence="1 3">
    <name type="scientific">Thermoproteota archaeon</name>
    <dbReference type="NCBI Taxonomy" id="2056631"/>
    <lineage>
        <taxon>Archaea</taxon>
        <taxon>Thermoproteota</taxon>
    </lineage>
</organism>
<dbReference type="EMBL" id="QNVI01000050">
    <property type="protein sequence ID" value="TDA38526.1"/>
    <property type="molecule type" value="Genomic_DNA"/>
</dbReference>
<reference evidence="2 4" key="1">
    <citation type="journal article" date="2019" name="Nat. Microbiol.">
        <title>Expanding anaerobic alkane metabolism in the domain of Archaea.</title>
        <authorList>
            <person name="Wang Y."/>
            <person name="Wegener G."/>
            <person name="Hou J."/>
            <person name="Wang F."/>
            <person name="Xiao X."/>
        </authorList>
    </citation>
    <scope>NUCLEOTIDE SEQUENCE [LARGE SCALE GENOMIC DNA]</scope>
    <source>
        <strain evidence="2">WYZ-LMO11</strain>
    </source>
</reference>
<evidence type="ECO:0008006" key="5">
    <source>
        <dbReference type="Google" id="ProtNLM"/>
    </source>
</evidence>
<dbReference type="Pfam" id="PF06677">
    <property type="entry name" value="Auto_anti-p27"/>
    <property type="match status" value="1"/>
</dbReference>
<protein>
    <recommendedName>
        <fullName evidence="5">DNA-directed RNA polymerase M/15kDa subunit domain-containing protein</fullName>
    </recommendedName>
</protein>
<evidence type="ECO:0000313" key="4">
    <source>
        <dbReference type="Proteomes" id="UP000317265"/>
    </source>
</evidence>
<name>A0A520KI52_9CREN</name>
<evidence type="ECO:0000313" key="2">
    <source>
        <dbReference type="EMBL" id="TDA38526.1"/>
    </source>
</evidence>
<dbReference type="Proteomes" id="UP000317265">
    <property type="component" value="Unassembled WGS sequence"/>
</dbReference>
<proteinExistence type="predicted"/>
<gene>
    <name evidence="2" type="ORF">DSO09_04105</name>
    <name evidence="1" type="ORF">EF809_00745</name>
</gene>
<dbReference type="InterPro" id="IPR009563">
    <property type="entry name" value="SSSCA1"/>
</dbReference>
<dbReference type="Proteomes" id="UP000316080">
    <property type="component" value="Unassembled WGS sequence"/>
</dbReference>
<comment type="caution">
    <text evidence="1">The sequence shown here is derived from an EMBL/GenBank/DDBJ whole genome shotgun (WGS) entry which is preliminary data.</text>
</comment>
<evidence type="ECO:0000313" key="3">
    <source>
        <dbReference type="Proteomes" id="UP000316080"/>
    </source>
</evidence>
<dbReference type="AlphaFoldDB" id="A0A520KI52"/>
<dbReference type="EMBL" id="RXIH01000005">
    <property type="protein sequence ID" value="RZN57546.1"/>
    <property type="molecule type" value="Genomic_DNA"/>
</dbReference>
<accession>A0A520KI52</accession>
<sequence>MLNECCPECKIPLFKLKSGEIICPSCERKVIFVKTDEEEKELLETLKSAQLEEEISKKIEEIRNKMSKIENPEEIEKLARTLSTLIDLKEKIHRKKI</sequence>
<evidence type="ECO:0000313" key="1">
    <source>
        <dbReference type="EMBL" id="RZN57546.1"/>
    </source>
</evidence>
<reference evidence="1 3" key="2">
    <citation type="journal article" date="2019" name="Nat. Microbiol.">
        <title>Wide diversity of methane and short-chain alkane metabolisms in uncultured archaea.</title>
        <authorList>
            <person name="Borrel G."/>
            <person name="Adam P.S."/>
            <person name="McKay L.J."/>
            <person name="Chen L.X."/>
            <person name="Sierra-Garcia I.N."/>
            <person name="Sieber C.M."/>
            <person name="Letourneur Q."/>
            <person name="Ghozlane A."/>
            <person name="Andersen G.L."/>
            <person name="Li W.J."/>
            <person name="Hallam S.J."/>
            <person name="Muyzer G."/>
            <person name="de Oliveira V.M."/>
            <person name="Inskeep W.P."/>
            <person name="Banfield J.F."/>
            <person name="Gribaldo S."/>
        </authorList>
    </citation>
    <scope>NUCLEOTIDE SEQUENCE [LARGE SCALE GENOMIC DNA]</scope>
    <source>
        <strain evidence="1">Verst-YHS</strain>
    </source>
</reference>